<keyword evidence="8 9" id="KW-0472">Membrane</keyword>
<feature type="transmembrane region" description="Helical" evidence="9">
    <location>
        <begin position="171"/>
        <end position="192"/>
    </location>
</feature>
<dbReference type="PANTHER" id="PTHR30330">
    <property type="entry name" value="AGSS FAMILY TRANSPORTER, SODIUM-ALANINE"/>
    <property type="match status" value="1"/>
</dbReference>
<sequence>MQGIVDFLNGIVWSNALVYLCLGTGIYFSFRTRFLQIRHLKDMVKYLMGGSASNAGVSSFQAFAMSVAGRVGTGNIAGVATAIAMGGPGAIFWMWAIAFLGAGSSFIECALGQVYKEEIDGEYRGGPAYYIEKGLGIKWYAVLFAVATVIAMGFFLPGVQSNSIASSVNNAFGISPTITGIAISALLALIIFGGVKRISKTTEIIVPFMAIGYMLIALTILAFNITKIPAMLALIFKSAFGLKQAFGGILGLAISWGVKRGIYSNEAGQGTGPQAAAAAEVSHPAVQGLVQAFAVYFDTLFVCSATAFMILATGKYNVYNPSGGFIVENLPGVDIGPAYTQAAVDTLIPGFGSAFVAIALFFFAFSTLIAYYYIAETNITYLFKKAGANRKIVINVLRLLLIGSSFYGAIRTASLAWGLGDIGVGIMAWLNVIAILILGNQGIKVLKDWEEQREMGRDIDTFVFDPKKLGLENADYWIKLNNKK</sequence>
<dbReference type="InterPro" id="IPR001463">
    <property type="entry name" value="Na/Ala_symport"/>
</dbReference>
<comment type="similarity">
    <text evidence="2 9">Belongs to the alanine or glycine:cation symporter (AGCS) (TC 2.A.25) family.</text>
</comment>
<protein>
    <submittedName>
        <fullName evidence="10">Alanine or glycine:cation symporter, AGCS family</fullName>
    </submittedName>
</protein>
<keyword evidence="7 9" id="KW-1133">Transmembrane helix</keyword>
<dbReference type="Pfam" id="PF01235">
    <property type="entry name" value="Na_Ala_symp"/>
    <property type="match status" value="1"/>
</dbReference>
<feature type="transmembrane region" description="Helical" evidence="9">
    <location>
        <begin position="392"/>
        <end position="410"/>
    </location>
</feature>
<evidence type="ECO:0000256" key="1">
    <source>
        <dbReference type="ARBA" id="ARBA00004651"/>
    </source>
</evidence>
<keyword evidence="5 9" id="KW-0812">Transmembrane</keyword>
<feature type="transmembrane region" description="Helical" evidence="9">
    <location>
        <begin position="204"/>
        <end position="225"/>
    </location>
</feature>
<evidence type="ECO:0000256" key="7">
    <source>
        <dbReference type="ARBA" id="ARBA00022989"/>
    </source>
</evidence>
<comment type="subcellular location">
    <subcellularLocation>
        <location evidence="1 9">Cell membrane</location>
        <topology evidence="1 9">Multi-pass membrane protein</topology>
    </subcellularLocation>
</comment>
<feature type="transmembrane region" description="Helical" evidence="9">
    <location>
        <begin position="347"/>
        <end position="371"/>
    </location>
</feature>
<dbReference type="STRING" id="1121266.SAMN02745883_01440"/>
<keyword evidence="3 9" id="KW-0813">Transport</keyword>
<evidence type="ECO:0000313" key="10">
    <source>
        <dbReference type="EMBL" id="SHK16622.1"/>
    </source>
</evidence>
<dbReference type="NCBIfam" id="TIGR00835">
    <property type="entry name" value="agcS"/>
    <property type="match status" value="1"/>
</dbReference>
<evidence type="ECO:0000256" key="2">
    <source>
        <dbReference type="ARBA" id="ARBA00009261"/>
    </source>
</evidence>
<dbReference type="PANTHER" id="PTHR30330:SF7">
    <property type="entry name" value="SODIUM_PROTON-DEPENDENT ALANINE CARRIER PROTEIN YRBD-RELATED"/>
    <property type="match status" value="1"/>
</dbReference>
<gene>
    <name evidence="10" type="ORF">SAMN02745883_01440</name>
</gene>
<feature type="transmembrane region" description="Helical" evidence="9">
    <location>
        <begin position="416"/>
        <end position="438"/>
    </location>
</feature>
<evidence type="ECO:0000256" key="6">
    <source>
        <dbReference type="ARBA" id="ARBA00022847"/>
    </source>
</evidence>
<evidence type="ECO:0000256" key="3">
    <source>
        <dbReference type="ARBA" id="ARBA00022448"/>
    </source>
</evidence>
<dbReference type="RefSeq" id="WP_072967027.1">
    <property type="nucleotide sequence ID" value="NZ_FRAJ01000010.1"/>
</dbReference>
<evidence type="ECO:0000256" key="9">
    <source>
        <dbReference type="RuleBase" id="RU363064"/>
    </source>
</evidence>
<proteinExistence type="inferred from homology"/>
<dbReference type="GO" id="GO:0005283">
    <property type="term" value="F:amino acid:sodium symporter activity"/>
    <property type="evidence" value="ECO:0007669"/>
    <property type="project" value="InterPro"/>
</dbReference>
<evidence type="ECO:0000313" key="11">
    <source>
        <dbReference type="Proteomes" id="UP000184082"/>
    </source>
</evidence>
<feature type="transmembrane region" description="Helical" evidence="9">
    <location>
        <begin position="139"/>
        <end position="159"/>
    </location>
</feature>
<evidence type="ECO:0000256" key="5">
    <source>
        <dbReference type="ARBA" id="ARBA00022692"/>
    </source>
</evidence>
<keyword evidence="11" id="KW-1185">Reference proteome</keyword>
<evidence type="ECO:0000256" key="4">
    <source>
        <dbReference type="ARBA" id="ARBA00022475"/>
    </source>
</evidence>
<feature type="transmembrane region" description="Helical" evidence="9">
    <location>
        <begin position="12"/>
        <end position="31"/>
    </location>
</feature>
<feature type="transmembrane region" description="Helical" evidence="9">
    <location>
        <begin position="293"/>
        <end position="312"/>
    </location>
</feature>
<dbReference type="FunFam" id="1.20.1740.10:FF:000004">
    <property type="entry name" value="Sodium:alanine symporter family protein"/>
    <property type="match status" value="1"/>
</dbReference>
<keyword evidence="6 9" id="KW-0769">Symport</keyword>
<dbReference type="Proteomes" id="UP000184082">
    <property type="component" value="Unassembled WGS sequence"/>
</dbReference>
<organism evidence="10 11">
    <name type="scientific">Caminicella sporogenes DSM 14501</name>
    <dbReference type="NCBI Taxonomy" id="1121266"/>
    <lineage>
        <taxon>Bacteria</taxon>
        <taxon>Bacillati</taxon>
        <taxon>Bacillota</taxon>
        <taxon>Clostridia</taxon>
        <taxon>Peptostreptococcales</taxon>
        <taxon>Caminicellaceae</taxon>
        <taxon>Caminicella</taxon>
    </lineage>
</organism>
<accession>A0A1M6Q8P8</accession>
<feature type="transmembrane region" description="Helical" evidence="9">
    <location>
        <begin position="76"/>
        <end position="100"/>
    </location>
</feature>
<dbReference type="AlphaFoldDB" id="A0A1M6Q8P8"/>
<evidence type="ECO:0000256" key="8">
    <source>
        <dbReference type="ARBA" id="ARBA00023136"/>
    </source>
</evidence>
<name>A0A1M6Q8P8_9FIRM</name>
<keyword evidence="4 9" id="KW-1003">Cell membrane</keyword>
<reference evidence="10 11" key="1">
    <citation type="submission" date="2016-11" db="EMBL/GenBank/DDBJ databases">
        <authorList>
            <person name="Jaros S."/>
            <person name="Januszkiewicz K."/>
            <person name="Wedrychowicz H."/>
        </authorList>
    </citation>
    <scope>NUCLEOTIDE SEQUENCE [LARGE SCALE GENOMIC DNA]</scope>
    <source>
        <strain evidence="10 11">DSM 14501</strain>
    </source>
</reference>
<dbReference type="GO" id="GO:0005886">
    <property type="term" value="C:plasma membrane"/>
    <property type="evidence" value="ECO:0007669"/>
    <property type="project" value="UniProtKB-SubCell"/>
</dbReference>
<dbReference type="EMBL" id="FRAJ01000010">
    <property type="protein sequence ID" value="SHK16622.1"/>
    <property type="molecule type" value="Genomic_DNA"/>
</dbReference>
<dbReference type="PRINTS" id="PR00175">
    <property type="entry name" value="NAALASMPORT"/>
</dbReference>